<dbReference type="GO" id="GO:0006364">
    <property type="term" value="P:rRNA processing"/>
    <property type="evidence" value="ECO:0007669"/>
    <property type="project" value="InterPro"/>
</dbReference>
<dbReference type="Pfam" id="PF04427">
    <property type="entry name" value="Brix"/>
    <property type="match status" value="1"/>
</dbReference>
<evidence type="ECO:0000259" key="3">
    <source>
        <dbReference type="PROSITE" id="PS50833"/>
    </source>
</evidence>
<protein>
    <recommendedName>
        <fullName evidence="1">U3 small nucleolar ribonucleoprotein protein IMP4</fullName>
    </recommendedName>
</protein>
<gene>
    <name evidence="4" type="ORF">VNE69_04173</name>
</gene>
<dbReference type="GO" id="GO:0042134">
    <property type="term" value="F:rRNA primary transcript binding"/>
    <property type="evidence" value="ECO:0007669"/>
    <property type="project" value="InterPro"/>
</dbReference>
<reference evidence="4" key="1">
    <citation type="journal article" date="2024" name="BMC Genomics">
        <title>Functional annotation of a divergent genome using sequence and structure-based similarity.</title>
        <authorList>
            <person name="Svedberg D."/>
            <person name="Winiger R.R."/>
            <person name="Berg A."/>
            <person name="Sharma H."/>
            <person name="Tellgren-Roth C."/>
            <person name="Debrunner-Vossbrinck B.A."/>
            <person name="Vossbrinck C.R."/>
            <person name="Barandun J."/>
        </authorList>
    </citation>
    <scope>NUCLEOTIDE SEQUENCE</scope>
    <source>
        <strain evidence="4">Illinois isolate</strain>
    </source>
</reference>
<dbReference type="GO" id="GO:0034457">
    <property type="term" value="C:Mpp10 complex"/>
    <property type="evidence" value="ECO:0007669"/>
    <property type="project" value="TreeGrafter"/>
</dbReference>
<dbReference type="PROSITE" id="PS50833">
    <property type="entry name" value="BRIX"/>
    <property type="match status" value="1"/>
</dbReference>
<dbReference type="GeneID" id="90541163"/>
<evidence type="ECO:0000256" key="2">
    <source>
        <dbReference type="SAM" id="MobiDB-lite"/>
    </source>
</evidence>
<evidence type="ECO:0000313" key="5">
    <source>
        <dbReference type="Proteomes" id="UP001334084"/>
    </source>
</evidence>
<dbReference type="InterPro" id="IPR044281">
    <property type="entry name" value="IMP4/RPF1"/>
</dbReference>
<dbReference type="EMBL" id="CP142729">
    <property type="protein sequence ID" value="WUR03351.1"/>
    <property type="molecule type" value="Genomic_DNA"/>
</dbReference>
<evidence type="ECO:0000256" key="1">
    <source>
        <dbReference type="ARBA" id="ARBA00040513"/>
    </source>
</evidence>
<organism evidence="4 5">
    <name type="scientific">Vairimorpha necatrix</name>
    <dbReference type="NCBI Taxonomy" id="6039"/>
    <lineage>
        <taxon>Eukaryota</taxon>
        <taxon>Fungi</taxon>
        <taxon>Fungi incertae sedis</taxon>
        <taxon>Microsporidia</taxon>
        <taxon>Nosematidae</taxon>
        <taxon>Vairimorpha</taxon>
    </lineage>
</organism>
<dbReference type="PANTHER" id="PTHR22734">
    <property type="entry name" value="U3 SMALL NUCLEOLAR RIBONUCLEOPROTEIN PROTEIN IMP4"/>
    <property type="match status" value="1"/>
</dbReference>
<name>A0AAX4JBL2_9MICR</name>
<dbReference type="RefSeq" id="XP_065329496.1">
    <property type="nucleotide sequence ID" value="XM_065473424.1"/>
</dbReference>
<keyword evidence="4" id="KW-0687">Ribonucleoprotein</keyword>
<dbReference type="SUPFAM" id="SSF52954">
    <property type="entry name" value="Class II aaRS ABD-related"/>
    <property type="match status" value="1"/>
</dbReference>
<feature type="domain" description="Brix" evidence="3">
    <location>
        <begin position="69"/>
        <end position="236"/>
    </location>
</feature>
<sequence length="267" mass="31458">MLNRLRKKKEYLLKKENESRQKEIENKKSRLKSHLNDTERLSHDLKKDGKDLLDEIIYENDEEETIPYPKILVTTSKNPSSKLLEFTKHISLIFNGIFQMRGQSTKEEISDMMFKSGFTSLIMIHENKGTPSSLIISNFPYGNTFKFSISNYTICRTINLGEYCHLVCDKLNENLKDLFSKMLPRYPTSRRILALSNVNDKIGFRHYLINKGKRVELKLDLGCDLRLYEIRKGTFEQDGEFEWIYKPFINSEKSNIYNKTEIETEEN</sequence>
<dbReference type="Gene3D" id="3.40.50.10480">
    <property type="entry name" value="Probable brix-domain ribosomal biogenesis protein"/>
    <property type="match status" value="1"/>
</dbReference>
<dbReference type="AlphaFoldDB" id="A0AAX4JBL2"/>
<dbReference type="KEGG" id="vnx:VNE69_04173"/>
<accession>A0AAX4JBL2</accession>
<dbReference type="GO" id="GO:0030515">
    <property type="term" value="F:snoRNA binding"/>
    <property type="evidence" value="ECO:0007669"/>
    <property type="project" value="TreeGrafter"/>
</dbReference>
<dbReference type="GO" id="GO:0032040">
    <property type="term" value="C:small-subunit processome"/>
    <property type="evidence" value="ECO:0007669"/>
    <property type="project" value="TreeGrafter"/>
</dbReference>
<feature type="region of interest" description="Disordered" evidence="2">
    <location>
        <begin position="17"/>
        <end position="37"/>
    </location>
</feature>
<keyword evidence="5" id="KW-1185">Reference proteome</keyword>
<proteinExistence type="predicted"/>
<dbReference type="SMART" id="SM00879">
    <property type="entry name" value="Brix"/>
    <property type="match status" value="1"/>
</dbReference>
<dbReference type="PANTHER" id="PTHR22734:SF2">
    <property type="entry name" value="U3 SMALL NUCLEOLAR RIBONUCLEOPROTEIN PROTEIN IMP4"/>
    <property type="match status" value="1"/>
</dbReference>
<evidence type="ECO:0000313" key="4">
    <source>
        <dbReference type="EMBL" id="WUR03351.1"/>
    </source>
</evidence>
<dbReference type="InterPro" id="IPR007109">
    <property type="entry name" value="Brix"/>
</dbReference>
<dbReference type="Proteomes" id="UP001334084">
    <property type="component" value="Chromosome 4"/>
</dbReference>